<evidence type="ECO:0000259" key="1">
    <source>
        <dbReference type="PROSITE" id="PS51186"/>
    </source>
</evidence>
<proteinExistence type="predicted"/>
<name>A0ABY9JX74_9BACI</name>
<evidence type="ECO:0000313" key="2">
    <source>
        <dbReference type="EMBL" id="WLR42215.1"/>
    </source>
</evidence>
<organism evidence="2 3">
    <name type="scientific">Bacillus carboniphilus</name>
    <dbReference type="NCBI Taxonomy" id="86663"/>
    <lineage>
        <taxon>Bacteria</taxon>
        <taxon>Bacillati</taxon>
        <taxon>Bacillota</taxon>
        <taxon>Bacilli</taxon>
        <taxon>Bacillales</taxon>
        <taxon>Bacillaceae</taxon>
        <taxon>Bacillus</taxon>
    </lineage>
</organism>
<keyword evidence="3" id="KW-1185">Reference proteome</keyword>
<dbReference type="SUPFAM" id="SSF55729">
    <property type="entry name" value="Acyl-CoA N-acyltransferases (Nat)"/>
    <property type="match status" value="1"/>
</dbReference>
<dbReference type="CDD" id="cd04301">
    <property type="entry name" value="NAT_SF"/>
    <property type="match status" value="1"/>
</dbReference>
<dbReference type="PROSITE" id="PS51186">
    <property type="entry name" value="GNAT"/>
    <property type="match status" value="1"/>
</dbReference>
<dbReference type="Pfam" id="PF00583">
    <property type="entry name" value="Acetyltransf_1"/>
    <property type="match status" value="1"/>
</dbReference>
<sequence>MTMINRFTYKSKSGKTIMVREANELDEEKFLDYTTQALRDAPYMLTTLEDIENMTVQEGRSVIKGVKELPNYALFIAEIDNHIVGSIDFKNGDKEKMRHQGSIAMTVHPDFRNDGIGRALLETLLGWAKNNTAIEKVSLRVMERNVGAIRLYKKFGFLEEGREVRGIKEKEGYQDLILMAIFV</sequence>
<dbReference type="InterPro" id="IPR000182">
    <property type="entry name" value="GNAT_dom"/>
</dbReference>
<dbReference type="Proteomes" id="UP001197974">
    <property type="component" value="Chromosome"/>
</dbReference>
<evidence type="ECO:0000313" key="3">
    <source>
        <dbReference type="Proteomes" id="UP001197974"/>
    </source>
</evidence>
<dbReference type="Gene3D" id="3.40.630.30">
    <property type="match status" value="1"/>
</dbReference>
<feature type="domain" description="N-acetyltransferase" evidence="1">
    <location>
        <begin position="17"/>
        <end position="183"/>
    </location>
</feature>
<accession>A0ABY9JX74</accession>
<reference evidence="2 3" key="1">
    <citation type="submission" date="2023-06" db="EMBL/GenBank/DDBJ databases">
        <title>Five Gram-positive bacteria isolated from mangrove sediments in Shenzhen, Guangdong, China.</title>
        <authorList>
            <person name="Yu S."/>
            <person name="Zheng W."/>
            <person name="Huang Y."/>
        </authorList>
    </citation>
    <scope>NUCLEOTIDE SEQUENCE [LARGE SCALE GENOMIC DNA]</scope>
    <source>
        <strain evidence="2 3">SaN35-3</strain>
    </source>
</reference>
<dbReference type="EMBL" id="CP129013">
    <property type="protein sequence ID" value="WLR42215.1"/>
    <property type="molecule type" value="Genomic_DNA"/>
</dbReference>
<gene>
    <name evidence="2" type="ORF">LC087_15955</name>
</gene>
<protein>
    <submittedName>
        <fullName evidence="2">GNAT family N-acetyltransferase</fullName>
    </submittedName>
</protein>
<dbReference type="InterPro" id="IPR016181">
    <property type="entry name" value="Acyl_CoA_acyltransferase"/>
</dbReference>
<dbReference type="PANTHER" id="PTHR43072">
    <property type="entry name" value="N-ACETYLTRANSFERASE"/>
    <property type="match status" value="1"/>
</dbReference>